<dbReference type="Pfam" id="PF05901">
    <property type="entry name" value="Excalibur"/>
    <property type="match status" value="1"/>
</dbReference>
<keyword evidence="3" id="KW-1185">Reference proteome</keyword>
<proteinExistence type="predicted"/>
<feature type="domain" description="Excalibur calcium-binding" evidence="1">
    <location>
        <begin position="71"/>
        <end position="105"/>
    </location>
</feature>
<evidence type="ECO:0000313" key="2">
    <source>
        <dbReference type="EMBL" id="MBD7946753.1"/>
    </source>
</evidence>
<reference evidence="2 3" key="1">
    <citation type="submission" date="2020-08" db="EMBL/GenBank/DDBJ databases">
        <title>A Genomic Blueprint of the Chicken Gut Microbiome.</title>
        <authorList>
            <person name="Gilroy R."/>
            <person name="Ravi A."/>
            <person name="Getino M."/>
            <person name="Pursley I."/>
            <person name="Horton D.L."/>
            <person name="Alikhan N.-F."/>
            <person name="Baker D."/>
            <person name="Gharbi K."/>
            <person name="Hall N."/>
            <person name="Watson M."/>
            <person name="Adriaenssens E.M."/>
            <person name="Foster-Nyarko E."/>
            <person name="Jarju S."/>
            <person name="Secka A."/>
            <person name="Antonio M."/>
            <person name="Oren A."/>
            <person name="Chaudhuri R."/>
            <person name="La Ragione R.M."/>
            <person name="Hildebrand F."/>
            <person name="Pallen M.J."/>
        </authorList>
    </citation>
    <scope>NUCLEOTIDE SEQUENCE [LARGE SCALE GENOMIC DNA]</scope>
    <source>
        <strain evidence="2 3">Sa4CVA2</strain>
    </source>
</reference>
<evidence type="ECO:0000259" key="1">
    <source>
        <dbReference type="Pfam" id="PF05901"/>
    </source>
</evidence>
<gene>
    <name evidence="2" type="ORF">H9653_01710</name>
</gene>
<name>A0ABR8RG85_9GAMM</name>
<protein>
    <submittedName>
        <fullName evidence="2">Excalibur calcium-binding domain-containing protein</fullName>
    </submittedName>
</protein>
<evidence type="ECO:0000313" key="3">
    <source>
        <dbReference type="Proteomes" id="UP000606724"/>
    </source>
</evidence>
<organism evidence="2 3">
    <name type="scientific">Psychrobacter communis</name>
    <dbReference type="NCBI Taxonomy" id="2762238"/>
    <lineage>
        <taxon>Bacteria</taxon>
        <taxon>Pseudomonadati</taxon>
        <taxon>Pseudomonadota</taxon>
        <taxon>Gammaproteobacteria</taxon>
        <taxon>Moraxellales</taxon>
        <taxon>Moraxellaceae</taxon>
        <taxon>Psychrobacter</taxon>
    </lineage>
</organism>
<dbReference type="Proteomes" id="UP000606724">
    <property type="component" value="Unassembled WGS sequence"/>
</dbReference>
<dbReference type="EMBL" id="JACSQR010000002">
    <property type="protein sequence ID" value="MBD7946753.1"/>
    <property type="molecule type" value="Genomic_DNA"/>
</dbReference>
<comment type="caution">
    <text evidence="2">The sequence shown here is derived from an EMBL/GenBank/DDBJ whole genome shotgun (WGS) entry which is preliminary data.</text>
</comment>
<dbReference type="InterPro" id="IPR008613">
    <property type="entry name" value="Excalibur_Ca-bd_domain"/>
</dbReference>
<sequence>MLQPKTTTSNHVTADTSVAAFTAADLDDIPPTYVDLEASSTSSSVANPAVTSQLVLTAQSAVAPSFACDGRRHCSQMTSCAEATYFIQHCPNTKMDGNNDGIPCEKQWCH</sequence>
<accession>A0ABR8RG85</accession>
<dbReference type="RefSeq" id="WP_191689972.1">
    <property type="nucleotide sequence ID" value="NZ_JACSQR010000002.1"/>
</dbReference>